<protein>
    <submittedName>
        <fullName evidence="2">Rrf2 family transcriptional regulator</fullName>
    </submittedName>
</protein>
<dbReference type="Pfam" id="PF02082">
    <property type="entry name" value="Rrf2"/>
    <property type="match status" value="1"/>
</dbReference>
<dbReference type="InterPro" id="IPR036390">
    <property type="entry name" value="WH_DNA-bd_sf"/>
</dbReference>
<evidence type="ECO:0000256" key="1">
    <source>
        <dbReference type="ARBA" id="ARBA00023125"/>
    </source>
</evidence>
<gene>
    <name evidence="2" type="ORF">WMG39_26145</name>
</gene>
<evidence type="ECO:0000313" key="2">
    <source>
        <dbReference type="EMBL" id="MEK0188296.1"/>
    </source>
</evidence>
<proteinExistence type="predicted"/>
<dbReference type="PROSITE" id="PS51197">
    <property type="entry name" value="HTH_RRF2_2"/>
    <property type="match status" value="1"/>
</dbReference>
<dbReference type="PANTHER" id="PTHR33221">
    <property type="entry name" value="WINGED HELIX-TURN-HELIX TRANSCRIPTIONAL REGULATOR, RRF2 FAMILY"/>
    <property type="match status" value="1"/>
</dbReference>
<organism evidence="2 3">
    <name type="scientific">Microcoleus anatoxicus PTRS2</name>
    <dbReference type="NCBI Taxonomy" id="2705321"/>
    <lineage>
        <taxon>Bacteria</taxon>
        <taxon>Bacillati</taxon>
        <taxon>Cyanobacteriota</taxon>
        <taxon>Cyanophyceae</taxon>
        <taxon>Oscillatoriophycideae</taxon>
        <taxon>Oscillatoriales</taxon>
        <taxon>Microcoleaceae</taxon>
        <taxon>Microcoleus</taxon>
        <taxon>Microcoleus anatoxicus</taxon>
    </lineage>
</organism>
<dbReference type="InterPro" id="IPR000944">
    <property type="entry name" value="Tscrpt_reg_Rrf2"/>
</dbReference>
<dbReference type="Proteomes" id="UP001384579">
    <property type="component" value="Unassembled WGS sequence"/>
</dbReference>
<keyword evidence="3" id="KW-1185">Reference proteome</keyword>
<dbReference type="SUPFAM" id="SSF46785">
    <property type="entry name" value="Winged helix' DNA-binding domain"/>
    <property type="match status" value="1"/>
</dbReference>
<dbReference type="EMBL" id="JBBLXS010000570">
    <property type="protein sequence ID" value="MEK0188296.1"/>
    <property type="molecule type" value="Genomic_DNA"/>
</dbReference>
<dbReference type="Gene3D" id="1.10.10.10">
    <property type="entry name" value="Winged helix-like DNA-binding domain superfamily/Winged helix DNA-binding domain"/>
    <property type="match status" value="1"/>
</dbReference>
<keyword evidence="1" id="KW-0238">DNA-binding</keyword>
<sequence>MNSRFKTETPVANVERSSRVEYALLALLELATPYPKDSPLTVSEIAAAQEIPERYLDQILTVLRRAGFVQSLRGAKGGYLLAKKPWQITLLEVFSALEGDSSGKVQKVLESATVEKTAVREIWQEVTAASLTVLGKYTLQDLCQQRDDRKQVNPMYYI</sequence>
<dbReference type="PANTHER" id="PTHR33221:SF5">
    <property type="entry name" value="HTH-TYPE TRANSCRIPTIONAL REGULATOR ISCR"/>
    <property type="match status" value="1"/>
</dbReference>
<comment type="caution">
    <text evidence="2">The sequence shown here is derived from an EMBL/GenBank/DDBJ whole genome shotgun (WGS) entry which is preliminary data.</text>
</comment>
<name>A0ABU8YVU8_9CYAN</name>
<accession>A0ABU8YVU8</accession>
<evidence type="ECO:0000313" key="3">
    <source>
        <dbReference type="Proteomes" id="UP001384579"/>
    </source>
</evidence>
<dbReference type="NCBIfam" id="TIGR00738">
    <property type="entry name" value="rrf2_super"/>
    <property type="match status" value="1"/>
</dbReference>
<dbReference type="InterPro" id="IPR036388">
    <property type="entry name" value="WH-like_DNA-bd_sf"/>
</dbReference>
<reference evidence="2 3" key="1">
    <citation type="journal article" date="2020" name="Harmful Algae">
        <title>Molecular and morphological characterization of a novel dihydroanatoxin-a producing Microcoleus species (cyanobacteria) from the Russian River, California, USA.</title>
        <authorList>
            <person name="Conklin K.Y."/>
            <person name="Stancheva R."/>
            <person name="Otten T.G."/>
            <person name="Fadness R."/>
            <person name="Boyer G.L."/>
            <person name="Read B."/>
            <person name="Zhang X."/>
            <person name="Sheath R.G."/>
        </authorList>
    </citation>
    <scope>NUCLEOTIDE SEQUENCE [LARGE SCALE GENOMIC DNA]</scope>
    <source>
        <strain evidence="2 3">PTRS2</strain>
    </source>
</reference>
<dbReference type="RefSeq" id="WP_340542044.1">
    <property type="nucleotide sequence ID" value="NZ_JBBLXS010000570.1"/>
</dbReference>